<keyword evidence="3" id="KW-0732">Signal</keyword>
<dbReference type="NCBIfam" id="TIGR00666">
    <property type="entry name" value="PBP4"/>
    <property type="match status" value="1"/>
</dbReference>
<evidence type="ECO:0000313" key="4">
    <source>
        <dbReference type="EMBL" id="MEC4718687.1"/>
    </source>
</evidence>
<dbReference type="RefSeq" id="WP_326505410.1">
    <property type="nucleotide sequence ID" value="NZ_JAWIIV010000003.1"/>
</dbReference>
<dbReference type="Proteomes" id="UP001352263">
    <property type="component" value="Unassembled WGS sequence"/>
</dbReference>
<dbReference type="Pfam" id="PF02113">
    <property type="entry name" value="Peptidase_S13"/>
    <property type="match status" value="1"/>
</dbReference>
<organism evidence="4 5">
    <name type="scientific">Noviherbaspirillum album</name>
    <dbReference type="NCBI Taxonomy" id="3080276"/>
    <lineage>
        <taxon>Bacteria</taxon>
        <taxon>Pseudomonadati</taxon>
        <taxon>Pseudomonadota</taxon>
        <taxon>Betaproteobacteria</taxon>
        <taxon>Burkholderiales</taxon>
        <taxon>Oxalobacteraceae</taxon>
        <taxon>Noviherbaspirillum</taxon>
    </lineage>
</organism>
<dbReference type="InterPro" id="IPR000667">
    <property type="entry name" value="Peptidase_S13"/>
</dbReference>
<dbReference type="GO" id="GO:0009002">
    <property type="term" value="F:serine-type D-Ala-D-Ala carboxypeptidase activity"/>
    <property type="evidence" value="ECO:0007669"/>
    <property type="project" value="UniProtKB-EC"/>
</dbReference>
<proteinExistence type="inferred from homology"/>
<gene>
    <name evidence="4" type="primary">dacB</name>
    <name evidence="4" type="ORF">RY831_05980</name>
</gene>
<evidence type="ECO:0000313" key="5">
    <source>
        <dbReference type="Proteomes" id="UP001352263"/>
    </source>
</evidence>
<dbReference type="EC" id="3.4.16.4" evidence="4"/>
<keyword evidence="2 4" id="KW-0378">Hydrolase</keyword>
<accession>A0ABU6J4X8</accession>
<comment type="caution">
    <text evidence="4">The sequence shown here is derived from an EMBL/GenBank/DDBJ whole genome shotgun (WGS) entry which is preliminary data.</text>
</comment>
<feature type="chain" id="PRO_5047220425" evidence="3">
    <location>
        <begin position="25"/>
        <end position="472"/>
    </location>
</feature>
<feature type="signal peptide" evidence="3">
    <location>
        <begin position="1"/>
        <end position="24"/>
    </location>
</feature>
<sequence>MPIQRSLQAACLLFAFAFAAAAFAQQLPVTVSDALQRAEIPVEAAGIYVQEVGNQSPMLAVNPLQPFNPASTMKLVTSNAALEILGPTFTWKTRAFALGKLRGDVLYGDLYIKGGGDPKLILENFWLFLRRIRSKGIREIRGNLILDRSVFENAPYDPAQFDGDPLKTYNVGPDALLLNYKALGFRFTPDAAGRSVQVASDPPMAAFPVMPPRLTAGECIDWRARTQPAIDAYGARFAGSYPAACGERTWYVHPYQMSHTQYFGLVFRRLWAETGGTLKGEVRDGVVPDNAAPVAEWDSAPLAEIIRDINKYSNNVMARQLLLTLAAAVTKIPANTVHGAAVVRTWMSGKGIDAPEMSIENGSGLSRTERISAVSLGRMLAAAYAAPTMPEFIASLPLVAYDGTMRSRLVNQTVAGKAHIKTGTLNEVRNVAGYVLAASGKRYVVVCLVNHTNADRAYEAQDALLQWVYENG</sequence>
<keyword evidence="5" id="KW-1185">Reference proteome</keyword>
<name>A0ABU6J4X8_9BURK</name>
<dbReference type="SUPFAM" id="SSF56601">
    <property type="entry name" value="beta-lactamase/transpeptidase-like"/>
    <property type="match status" value="1"/>
</dbReference>
<evidence type="ECO:0000256" key="1">
    <source>
        <dbReference type="ARBA" id="ARBA00006096"/>
    </source>
</evidence>
<dbReference type="PANTHER" id="PTHR30023">
    <property type="entry name" value="D-ALANYL-D-ALANINE CARBOXYPEPTIDASE"/>
    <property type="match status" value="1"/>
</dbReference>
<keyword evidence="4" id="KW-0121">Carboxypeptidase</keyword>
<dbReference type="EMBL" id="JAWIIV010000003">
    <property type="protein sequence ID" value="MEC4718687.1"/>
    <property type="molecule type" value="Genomic_DNA"/>
</dbReference>
<dbReference type="InterPro" id="IPR012338">
    <property type="entry name" value="Beta-lactam/transpept-like"/>
</dbReference>
<comment type="similarity">
    <text evidence="1">Belongs to the peptidase S13 family.</text>
</comment>
<evidence type="ECO:0000256" key="3">
    <source>
        <dbReference type="SAM" id="SignalP"/>
    </source>
</evidence>
<dbReference type="PRINTS" id="PR00922">
    <property type="entry name" value="DADACBPTASE3"/>
</dbReference>
<dbReference type="Gene3D" id="3.40.710.10">
    <property type="entry name" value="DD-peptidase/beta-lactamase superfamily"/>
    <property type="match status" value="2"/>
</dbReference>
<keyword evidence="4" id="KW-0645">Protease</keyword>
<protein>
    <submittedName>
        <fullName evidence="4">D-alanyl-D-alanine carboxypeptidase/D-alanyl-D-alanine-endopeptidase</fullName>
        <ecNumber evidence="4">3.4.16.4</ecNumber>
    </submittedName>
</protein>
<evidence type="ECO:0000256" key="2">
    <source>
        <dbReference type="ARBA" id="ARBA00022801"/>
    </source>
</evidence>
<dbReference type="PANTHER" id="PTHR30023:SF0">
    <property type="entry name" value="PENICILLIN-SENSITIVE CARBOXYPEPTIDASE A"/>
    <property type="match status" value="1"/>
</dbReference>
<dbReference type="Gene3D" id="3.50.80.20">
    <property type="entry name" value="D-Ala-D-Ala carboxypeptidase C, peptidase S13"/>
    <property type="match status" value="1"/>
</dbReference>
<reference evidence="4 5" key="1">
    <citation type="submission" date="2023-10" db="EMBL/GenBank/DDBJ databases">
        <title>Noviherbaspirillum sp. CPCC 100848 genome assembly.</title>
        <authorList>
            <person name="Li X.Y."/>
            <person name="Fang X.M."/>
        </authorList>
    </citation>
    <scope>NUCLEOTIDE SEQUENCE [LARGE SCALE GENOMIC DNA]</scope>
    <source>
        <strain evidence="4 5">CPCC 100848</strain>
    </source>
</reference>